<evidence type="ECO:0008006" key="3">
    <source>
        <dbReference type="Google" id="ProtNLM"/>
    </source>
</evidence>
<comment type="caution">
    <text evidence="1">The sequence shown here is derived from an EMBL/GenBank/DDBJ whole genome shotgun (WGS) entry which is preliminary data.</text>
</comment>
<evidence type="ECO:0000313" key="2">
    <source>
        <dbReference type="Proteomes" id="UP001198612"/>
    </source>
</evidence>
<reference evidence="1 2" key="1">
    <citation type="submission" date="2021-10" db="EMBL/GenBank/DDBJ databases">
        <title>Anaerobic single-cell dispensing facilitates the cultivation of human gut bacteria.</title>
        <authorList>
            <person name="Afrizal A."/>
        </authorList>
    </citation>
    <scope>NUCLEOTIDE SEQUENCE [LARGE SCALE GENOMIC DNA]</scope>
    <source>
        <strain evidence="1 2">CLA-AA-H217</strain>
    </source>
</reference>
<organism evidence="1 2">
    <name type="scientific">Blautia fusiformis</name>
    <dbReference type="NCBI Taxonomy" id="2881264"/>
    <lineage>
        <taxon>Bacteria</taxon>
        <taxon>Bacillati</taxon>
        <taxon>Bacillota</taxon>
        <taxon>Clostridia</taxon>
        <taxon>Lachnospirales</taxon>
        <taxon>Lachnospiraceae</taxon>
        <taxon>Blautia</taxon>
    </lineage>
</organism>
<sequence>MNYTQNEKIEQVTDSTMVVGVDIGSQIHYARAFDNRGRELTKRIFLFITIWKGSILSTFGQRHLRLRIKRLQF</sequence>
<gene>
    <name evidence="1" type="ORF">LKD40_04810</name>
</gene>
<dbReference type="AlphaFoldDB" id="A0AAW4W7K7"/>
<accession>A0AAW4W7K7</accession>
<dbReference type="Proteomes" id="UP001198612">
    <property type="component" value="Unassembled WGS sequence"/>
</dbReference>
<keyword evidence="2" id="KW-1185">Reference proteome</keyword>
<proteinExistence type="predicted"/>
<dbReference type="RefSeq" id="WP_173753301.1">
    <property type="nucleotide sequence ID" value="NZ_JAJEQQ010000005.1"/>
</dbReference>
<evidence type="ECO:0000313" key="1">
    <source>
        <dbReference type="EMBL" id="MCC2227127.1"/>
    </source>
</evidence>
<protein>
    <recommendedName>
        <fullName evidence="3">Transposase</fullName>
    </recommendedName>
</protein>
<dbReference type="EMBL" id="JAJEQQ010000005">
    <property type="protein sequence ID" value="MCC2227127.1"/>
    <property type="molecule type" value="Genomic_DNA"/>
</dbReference>
<name>A0AAW4W7K7_9FIRM</name>